<dbReference type="EMBL" id="NMUH01003884">
    <property type="protein sequence ID" value="MQM07477.1"/>
    <property type="molecule type" value="Genomic_DNA"/>
</dbReference>
<keyword evidence="3" id="KW-1185">Reference proteome</keyword>
<evidence type="ECO:0000256" key="1">
    <source>
        <dbReference type="SAM" id="MobiDB-lite"/>
    </source>
</evidence>
<gene>
    <name evidence="2" type="ORF">Taro_040317</name>
</gene>
<feature type="region of interest" description="Disordered" evidence="1">
    <location>
        <begin position="1"/>
        <end position="33"/>
    </location>
</feature>
<feature type="compositionally biased region" description="Polar residues" evidence="1">
    <location>
        <begin position="1"/>
        <end position="11"/>
    </location>
</feature>
<evidence type="ECO:0000313" key="3">
    <source>
        <dbReference type="Proteomes" id="UP000652761"/>
    </source>
</evidence>
<feature type="compositionally biased region" description="Polar residues" evidence="1">
    <location>
        <begin position="59"/>
        <end position="77"/>
    </location>
</feature>
<dbReference type="Proteomes" id="UP000652761">
    <property type="component" value="Unassembled WGS sequence"/>
</dbReference>
<reference evidence="2" key="1">
    <citation type="submission" date="2017-07" db="EMBL/GenBank/DDBJ databases">
        <title>Taro Niue Genome Assembly and Annotation.</title>
        <authorList>
            <person name="Atibalentja N."/>
            <person name="Keating K."/>
            <person name="Fields C.J."/>
        </authorList>
    </citation>
    <scope>NUCLEOTIDE SEQUENCE</scope>
    <source>
        <strain evidence="2">Niue_2</strain>
        <tissue evidence="2">Leaf</tissue>
    </source>
</reference>
<organism evidence="2 3">
    <name type="scientific">Colocasia esculenta</name>
    <name type="common">Wild taro</name>
    <name type="synonym">Arum esculentum</name>
    <dbReference type="NCBI Taxonomy" id="4460"/>
    <lineage>
        <taxon>Eukaryota</taxon>
        <taxon>Viridiplantae</taxon>
        <taxon>Streptophyta</taxon>
        <taxon>Embryophyta</taxon>
        <taxon>Tracheophyta</taxon>
        <taxon>Spermatophyta</taxon>
        <taxon>Magnoliopsida</taxon>
        <taxon>Liliopsida</taxon>
        <taxon>Araceae</taxon>
        <taxon>Aroideae</taxon>
        <taxon>Colocasieae</taxon>
        <taxon>Colocasia</taxon>
    </lineage>
</organism>
<feature type="region of interest" description="Disordered" evidence="1">
    <location>
        <begin position="55"/>
        <end position="118"/>
    </location>
</feature>
<sequence length="118" mass="12977">MSKPESASPTPLFTLLQERKKRRNHSSELRKTPLWNPKSLNLKIVPGIYCFKEVAGSTRKASPTSEGTGARSGTRNQAFLRASWDIPRRASPSPRSLGVVGDVAPLEETVETDSERGD</sequence>
<evidence type="ECO:0000313" key="2">
    <source>
        <dbReference type="EMBL" id="MQM07477.1"/>
    </source>
</evidence>
<accession>A0A843WIR2</accession>
<name>A0A843WIR2_COLES</name>
<comment type="caution">
    <text evidence="2">The sequence shown here is derived from an EMBL/GenBank/DDBJ whole genome shotgun (WGS) entry which is preliminary data.</text>
</comment>
<dbReference type="AlphaFoldDB" id="A0A843WIR2"/>
<proteinExistence type="predicted"/>
<protein>
    <submittedName>
        <fullName evidence="2">Uncharacterized protein</fullName>
    </submittedName>
</protein>